<evidence type="ECO:0000313" key="2">
    <source>
        <dbReference type="EMBL" id="CBA72435.1"/>
    </source>
</evidence>
<gene>
    <name evidence="2" type="ORF">ARN_11670</name>
</gene>
<sequence length="83" mass="9601">LLNLIAYNKQSTVNFVIKIIIAIFNIERGMFKIISKHNFINNQHCQQKTLAMIIMAIFYQSLIQLILLILPPNNYQDSHLSVA</sequence>
<evidence type="ECO:0000256" key="1">
    <source>
        <dbReference type="SAM" id="Phobius"/>
    </source>
</evidence>
<name>D2TYE8_9GAMM</name>
<feature type="transmembrane region" description="Helical" evidence="1">
    <location>
        <begin position="12"/>
        <end position="30"/>
    </location>
</feature>
<accession>D2TYE8</accession>
<dbReference type="EMBL" id="FN545182">
    <property type="protein sequence ID" value="CBA72435.1"/>
    <property type="molecule type" value="Genomic_DNA"/>
</dbReference>
<keyword evidence="1" id="KW-1133">Transmembrane helix</keyword>
<reference evidence="2" key="1">
    <citation type="journal article" date="2010" name="Insect Mol. Biol.">
        <title>The draft genome sequence of Arsenophonus nasoniae, son-killer bacterium of Nasonia vitripennis, reveals genes associated with virulence and symbiosis.</title>
        <authorList>
            <person name="Wilkes T."/>
            <person name="Darby A.C."/>
            <person name="Choi J."/>
            <person name="Colborne J.K."/>
            <person name="Werren J.H."/>
            <person name="Hurst G.D.D."/>
        </authorList>
    </citation>
    <scope>NUCLEOTIDE SEQUENCE</scope>
</reference>
<feature type="transmembrane region" description="Helical" evidence="1">
    <location>
        <begin position="50"/>
        <end position="70"/>
    </location>
</feature>
<organism evidence="2">
    <name type="scientific">Arsenophonus nasoniae</name>
    <name type="common">son-killer infecting Nasonia vitripennis</name>
    <dbReference type="NCBI Taxonomy" id="638"/>
    <lineage>
        <taxon>Bacteria</taxon>
        <taxon>Pseudomonadati</taxon>
        <taxon>Pseudomonadota</taxon>
        <taxon>Gammaproteobacteria</taxon>
        <taxon>Enterobacterales</taxon>
        <taxon>Morganellaceae</taxon>
        <taxon>Arsenophonus</taxon>
    </lineage>
</organism>
<keyword evidence="1" id="KW-0812">Transmembrane</keyword>
<keyword evidence="1" id="KW-0472">Membrane</keyword>
<dbReference type="AlphaFoldDB" id="D2TYE8"/>
<feature type="non-terminal residue" evidence="2">
    <location>
        <position position="1"/>
    </location>
</feature>
<proteinExistence type="predicted"/>
<protein>
    <submittedName>
        <fullName evidence="2">Uncharacterized protein</fullName>
    </submittedName>
</protein>